<dbReference type="GO" id="GO:0016618">
    <property type="term" value="F:hydroxypyruvate reductase [NAD(P)H] activity"/>
    <property type="evidence" value="ECO:0007669"/>
    <property type="project" value="UniProtKB-EC"/>
</dbReference>
<dbReference type="PANTHER" id="PTHR10996">
    <property type="entry name" value="2-HYDROXYACID DEHYDROGENASE-RELATED"/>
    <property type="match status" value="1"/>
</dbReference>
<evidence type="ECO:0000256" key="1">
    <source>
        <dbReference type="ARBA" id="ARBA00005854"/>
    </source>
</evidence>
<dbReference type="InterPro" id="IPR006139">
    <property type="entry name" value="D-isomer_2_OHA_DH_cat_dom"/>
</dbReference>
<reference evidence="6 7" key="1">
    <citation type="submission" date="2019-11" db="EMBL/GenBank/DDBJ databases">
        <authorList>
            <person name="Li J."/>
        </authorList>
    </citation>
    <scope>NUCLEOTIDE SEQUENCE [LARGE SCALE GENOMIC DNA]</scope>
    <source>
        <strain evidence="6 7">J4</strain>
    </source>
</reference>
<evidence type="ECO:0000313" key="7">
    <source>
        <dbReference type="Proteomes" id="UP000480185"/>
    </source>
</evidence>
<evidence type="ECO:0000256" key="3">
    <source>
        <dbReference type="RuleBase" id="RU003719"/>
    </source>
</evidence>
<dbReference type="EC" id="1.1.1.79" evidence="6"/>
<dbReference type="EC" id="1.1.1.81" evidence="6"/>
<dbReference type="PANTHER" id="PTHR10996:SF283">
    <property type="entry name" value="GLYOXYLATE_HYDROXYPYRUVATE REDUCTASE B"/>
    <property type="match status" value="1"/>
</dbReference>
<keyword evidence="7" id="KW-1185">Reference proteome</keyword>
<evidence type="ECO:0000313" key="6">
    <source>
        <dbReference type="EMBL" id="MRG84916.1"/>
    </source>
</evidence>
<keyword evidence="2 3" id="KW-0560">Oxidoreductase</keyword>
<dbReference type="InterPro" id="IPR050223">
    <property type="entry name" value="D-isomer_2-hydroxyacid_DH"/>
</dbReference>
<name>A0A6G1X1Z8_9BACI</name>
<comment type="caution">
    <text evidence="6">The sequence shown here is derived from an EMBL/GenBank/DDBJ whole genome shotgun (WGS) entry which is preliminary data.</text>
</comment>
<gene>
    <name evidence="6" type="ORF">GH754_01085</name>
</gene>
<dbReference type="SUPFAM" id="SSF52283">
    <property type="entry name" value="Formate/glycerate dehydrogenase catalytic domain-like"/>
    <property type="match status" value="1"/>
</dbReference>
<dbReference type="GO" id="GO:0051287">
    <property type="term" value="F:NAD binding"/>
    <property type="evidence" value="ECO:0007669"/>
    <property type="project" value="InterPro"/>
</dbReference>
<dbReference type="Proteomes" id="UP000480185">
    <property type="component" value="Unassembled WGS sequence"/>
</dbReference>
<dbReference type="Gene3D" id="3.40.50.720">
    <property type="entry name" value="NAD(P)-binding Rossmann-like Domain"/>
    <property type="match status" value="2"/>
</dbReference>
<proteinExistence type="inferred from homology"/>
<dbReference type="GO" id="GO:0030267">
    <property type="term" value="F:glyoxylate reductase (NADPH) activity"/>
    <property type="evidence" value="ECO:0007669"/>
    <property type="project" value="UniProtKB-EC"/>
</dbReference>
<keyword evidence="6" id="KW-0670">Pyruvate</keyword>
<dbReference type="PROSITE" id="PS00671">
    <property type="entry name" value="D_2_HYDROXYACID_DH_3"/>
    <property type="match status" value="1"/>
</dbReference>
<dbReference type="InterPro" id="IPR029752">
    <property type="entry name" value="D-isomer_DH_CS1"/>
</dbReference>
<dbReference type="Pfam" id="PF00389">
    <property type="entry name" value="2-Hacid_dh"/>
    <property type="match status" value="1"/>
</dbReference>
<dbReference type="CDD" id="cd05301">
    <property type="entry name" value="GDH"/>
    <property type="match status" value="1"/>
</dbReference>
<protein>
    <submittedName>
        <fullName evidence="6">Bifunctional glyoxylate/hydroxypyruvate reductase B</fullName>
        <ecNumber evidence="6">1.1.1.79</ecNumber>
        <ecNumber evidence="6">1.1.1.81</ecNumber>
    </submittedName>
</protein>
<dbReference type="EMBL" id="WJNH01000001">
    <property type="protein sequence ID" value="MRG84916.1"/>
    <property type="molecule type" value="Genomic_DNA"/>
</dbReference>
<dbReference type="SUPFAM" id="SSF51735">
    <property type="entry name" value="NAD(P)-binding Rossmann-fold domains"/>
    <property type="match status" value="1"/>
</dbReference>
<dbReference type="Pfam" id="PF02826">
    <property type="entry name" value="2-Hacid_dh_C"/>
    <property type="match status" value="1"/>
</dbReference>
<dbReference type="InterPro" id="IPR036291">
    <property type="entry name" value="NAD(P)-bd_dom_sf"/>
</dbReference>
<sequence length="325" mass="36094">MKPKILINDHIPEAARELLKKECTVFETDNLDMENEQHIQMLQDIEGIIGPKPKITEELLKYTPMLKVVSTVSVGYDNFDIKAMTDRKVIATNTPGVLNETTADTIFGLLLTTARRFSEMDSYVKQGHWTTKAIPESLYGVNVHGKTLGIVGLGGIGEAIAKRANKGFDMNILYHNRSRNAKAEAEYGAKYLPLDDLLRDSDFVCVMTPLTPETKGLFGEREFRVMKPSAIFVNGSRGEVVNEAALYHALHDQEILAAGLDVYSKEPIDTTNPLLTLKNIVTFPHIGSRTLETREAMGLLATENLLAALRGERPPNAINQEVFQP</sequence>
<dbReference type="OrthoDB" id="9805416at2"/>
<evidence type="ECO:0000256" key="2">
    <source>
        <dbReference type="ARBA" id="ARBA00023002"/>
    </source>
</evidence>
<dbReference type="InterPro" id="IPR029753">
    <property type="entry name" value="D-isomer_DH_CS"/>
</dbReference>
<accession>A0A6G1X1Z8</accession>
<dbReference type="AlphaFoldDB" id="A0A6G1X1Z8"/>
<dbReference type="InterPro" id="IPR006140">
    <property type="entry name" value="D-isomer_DH_NAD-bd"/>
</dbReference>
<dbReference type="RefSeq" id="WP_153726885.1">
    <property type="nucleotide sequence ID" value="NZ_WJNH01000001.1"/>
</dbReference>
<feature type="domain" description="D-isomer specific 2-hydroxyacid dehydrogenase NAD-binding" evidence="5">
    <location>
        <begin position="107"/>
        <end position="287"/>
    </location>
</feature>
<feature type="domain" description="D-isomer specific 2-hydroxyacid dehydrogenase catalytic" evidence="4">
    <location>
        <begin position="5"/>
        <end position="319"/>
    </location>
</feature>
<evidence type="ECO:0000259" key="4">
    <source>
        <dbReference type="Pfam" id="PF00389"/>
    </source>
</evidence>
<comment type="similarity">
    <text evidence="1 3">Belongs to the D-isomer specific 2-hydroxyacid dehydrogenase family.</text>
</comment>
<dbReference type="GO" id="GO:0005829">
    <property type="term" value="C:cytosol"/>
    <property type="evidence" value="ECO:0007669"/>
    <property type="project" value="TreeGrafter"/>
</dbReference>
<dbReference type="FunFam" id="3.40.50.720:FF:000462">
    <property type="entry name" value="Glyoxylate reductase (NADP+)"/>
    <property type="match status" value="1"/>
</dbReference>
<dbReference type="PROSITE" id="PS00065">
    <property type="entry name" value="D_2_HYDROXYACID_DH_1"/>
    <property type="match status" value="1"/>
</dbReference>
<evidence type="ECO:0000259" key="5">
    <source>
        <dbReference type="Pfam" id="PF02826"/>
    </source>
</evidence>
<organism evidence="6 7">
    <name type="scientific">Salinibacillus xinjiangensis</name>
    <dbReference type="NCBI Taxonomy" id="1229268"/>
    <lineage>
        <taxon>Bacteria</taxon>
        <taxon>Bacillati</taxon>
        <taxon>Bacillota</taxon>
        <taxon>Bacilli</taxon>
        <taxon>Bacillales</taxon>
        <taxon>Bacillaceae</taxon>
        <taxon>Salinibacillus</taxon>
    </lineage>
</organism>